<dbReference type="PANTHER" id="PTHR47049:SF2">
    <property type="entry name" value="PIEZO-TYPE MECHANOSENSITIVE ION CHANNEL HOMOLOG"/>
    <property type="match status" value="1"/>
</dbReference>
<feature type="region of interest" description="Disordered" evidence="1">
    <location>
        <begin position="236"/>
        <end position="265"/>
    </location>
</feature>
<dbReference type="InterPro" id="IPR031805">
    <property type="entry name" value="Piezo_TM25-28"/>
</dbReference>
<dbReference type="EnsemblMetazoa" id="XM_019904462.1">
    <property type="protein sequence ID" value="XP_019760021.1"/>
    <property type="gene ID" value="LOC109537655"/>
</dbReference>
<proteinExistence type="predicted"/>
<reference evidence="4" key="2">
    <citation type="submission" date="2024-08" db="UniProtKB">
        <authorList>
            <consortium name="EnsemblMetazoa"/>
        </authorList>
    </citation>
    <scope>IDENTIFICATION</scope>
</reference>
<feature type="domain" description="Piezo TM25-28" evidence="3">
    <location>
        <begin position="2"/>
        <end position="165"/>
    </location>
</feature>
<keyword evidence="2" id="KW-1133">Transmembrane helix</keyword>
<evidence type="ECO:0000313" key="5">
    <source>
        <dbReference type="Proteomes" id="UP000019118"/>
    </source>
</evidence>
<feature type="compositionally biased region" description="Basic and acidic residues" evidence="1">
    <location>
        <begin position="246"/>
        <end position="265"/>
    </location>
</feature>
<dbReference type="GO" id="GO:0008381">
    <property type="term" value="F:mechanosensitive monoatomic ion channel activity"/>
    <property type="evidence" value="ECO:0007669"/>
    <property type="project" value="InterPro"/>
</dbReference>
<feature type="transmembrane region" description="Helical" evidence="2">
    <location>
        <begin position="276"/>
        <end position="298"/>
    </location>
</feature>
<evidence type="ECO:0000313" key="4">
    <source>
        <dbReference type="EnsemblMetazoa" id="XP_019760021.1"/>
    </source>
</evidence>
<dbReference type="AlphaFoldDB" id="A0AAR5PGZ4"/>
<dbReference type="GO" id="GO:0016020">
    <property type="term" value="C:membrane"/>
    <property type="evidence" value="ECO:0007669"/>
    <property type="project" value="InterPro"/>
</dbReference>
<keyword evidence="5" id="KW-1185">Reference proteome</keyword>
<dbReference type="Proteomes" id="UP000019118">
    <property type="component" value="Unassembled WGS sequence"/>
</dbReference>
<organism evidence="4 5">
    <name type="scientific">Dendroctonus ponderosae</name>
    <name type="common">Mountain pine beetle</name>
    <dbReference type="NCBI Taxonomy" id="77166"/>
    <lineage>
        <taxon>Eukaryota</taxon>
        <taxon>Metazoa</taxon>
        <taxon>Ecdysozoa</taxon>
        <taxon>Arthropoda</taxon>
        <taxon>Hexapoda</taxon>
        <taxon>Insecta</taxon>
        <taxon>Pterygota</taxon>
        <taxon>Neoptera</taxon>
        <taxon>Endopterygota</taxon>
        <taxon>Coleoptera</taxon>
        <taxon>Polyphaga</taxon>
        <taxon>Cucujiformia</taxon>
        <taxon>Curculionidae</taxon>
        <taxon>Scolytinae</taxon>
        <taxon>Dendroctonus</taxon>
    </lineage>
</organism>
<keyword evidence="2" id="KW-0812">Transmembrane</keyword>
<accession>A0AAR5PGZ4</accession>
<dbReference type="Pfam" id="PF15917">
    <property type="entry name" value="Piezo_TM25-28"/>
    <property type="match status" value="1"/>
</dbReference>
<protein>
    <recommendedName>
        <fullName evidence="3">Piezo TM25-28 domain-containing protein</fullName>
    </recommendedName>
</protein>
<evidence type="ECO:0000256" key="1">
    <source>
        <dbReference type="SAM" id="MobiDB-lite"/>
    </source>
</evidence>
<evidence type="ECO:0000256" key="2">
    <source>
        <dbReference type="SAM" id="Phobius"/>
    </source>
</evidence>
<sequence>MRRWNVLIAYTVLVMTTRTVSQIFGCILIYEKLIPINCTAYQIFTIGCVDKFHMTDGVPNLTKKPACQADFDSLGLAYDCICFFFLIFQQRIFKSFHFFHIINDAKAQTILADRGAQLIEDGRRKRKVALDVEDNQIRENIKKKMDRIRATHQKVQGEVYQRRRKNHKYMLNSSDYYLFDDAGLSNDIPLLPIKQAQDDTELDPYDPQPLSEYLSLFHSSNINSVLAERELRRRQKRAIKNGKNPGDLRRDAKSPRAGTSKDPDFVQERKSKWQKVVAVLVFLLGLVESSIVSITGHLNRLTKPFRSILETMNIERKTLKVVRD</sequence>
<keyword evidence="2" id="KW-0472">Membrane</keyword>
<dbReference type="InterPro" id="IPR027272">
    <property type="entry name" value="Piezo"/>
</dbReference>
<reference evidence="5" key="1">
    <citation type="journal article" date="2013" name="Genome Biol.">
        <title>Draft genome of the mountain pine beetle, Dendroctonus ponderosae Hopkins, a major forest pest.</title>
        <authorList>
            <person name="Keeling C.I."/>
            <person name="Yuen M.M."/>
            <person name="Liao N.Y."/>
            <person name="Docking T.R."/>
            <person name="Chan S.K."/>
            <person name="Taylor G.A."/>
            <person name="Palmquist D.L."/>
            <person name="Jackman S.D."/>
            <person name="Nguyen A."/>
            <person name="Li M."/>
            <person name="Henderson H."/>
            <person name="Janes J.K."/>
            <person name="Zhao Y."/>
            <person name="Pandoh P."/>
            <person name="Moore R."/>
            <person name="Sperling F.A."/>
            <person name="Huber D.P."/>
            <person name="Birol I."/>
            <person name="Jones S.J."/>
            <person name="Bohlmann J."/>
        </authorList>
    </citation>
    <scope>NUCLEOTIDE SEQUENCE</scope>
</reference>
<dbReference type="PANTHER" id="PTHR47049">
    <property type="entry name" value="PIEZO-TYPE MECHANOSENSITIVE ION CHANNEL HOMOLOG"/>
    <property type="match status" value="1"/>
</dbReference>
<name>A0AAR5PGZ4_DENPD</name>
<evidence type="ECO:0000259" key="3">
    <source>
        <dbReference type="Pfam" id="PF15917"/>
    </source>
</evidence>